<reference evidence="2 3" key="1">
    <citation type="submission" date="2018-12" db="EMBL/GenBank/DDBJ databases">
        <authorList>
            <consortium name="Pathogen Informatics"/>
        </authorList>
    </citation>
    <scope>NUCLEOTIDE SEQUENCE [LARGE SCALE GENOMIC DNA]</scope>
    <source>
        <strain evidence="2 3">NCTC949</strain>
    </source>
</reference>
<evidence type="ECO:0000256" key="1">
    <source>
        <dbReference type="SAM" id="SignalP"/>
    </source>
</evidence>
<evidence type="ECO:0000313" key="2">
    <source>
        <dbReference type="EMBL" id="VEH05752.1"/>
    </source>
</evidence>
<evidence type="ECO:0000313" key="3">
    <source>
        <dbReference type="Proteomes" id="UP000271380"/>
    </source>
</evidence>
<dbReference type="Proteomes" id="UP000271380">
    <property type="component" value="Chromosome"/>
</dbReference>
<proteinExistence type="predicted"/>
<accession>A0AB38VVN8</accession>
<dbReference type="AlphaFoldDB" id="A0AB38VVN8"/>
<keyword evidence="1" id="KW-0732">Signal</keyword>
<sequence>MHRKLTVIFALLVLFVGTFTTNTAVAAPLTNDYVDTITLDPIPTDTVIPEPVNDFWSRVVGITFSYTECQLVLWQRILRYGKPGLCVPDPKGRGTWLVMLR</sequence>
<feature type="signal peptide" evidence="1">
    <location>
        <begin position="1"/>
        <end position="26"/>
    </location>
</feature>
<dbReference type="EMBL" id="LR134377">
    <property type="protein sequence ID" value="VEH05752.1"/>
    <property type="molecule type" value="Genomic_DNA"/>
</dbReference>
<feature type="chain" id="PRO_5044297122" evidence="1">
    <location>
        <begin position="27"/>
        <end position="101"/>
    </location>
</feature>
<gene>
    <name evidence="2" type="ORF">NCTC949_00772</name>
</gene>
<organism evidence="2 3">
    <name type="scientific">Corynebacterium kutscheri</name>
    <dbReference type="NCBI Taxonomy" id="35755"/>
    <lineage>
        <taxon>Bacteria</taxon>
        <taxon>Bacillati</taxon>
        <taxon>Actinomycetota</taxon>
        <taxon>Actinomycetes</taxon>
        <taxon>Mycobacteriales</taxon>
        <taxon>Corynebacteriaceae</taxon>
        <taxon>Corynebacterium</taxon>
    </lineage>
</organism>
<protein>
    <submittedName>
        <fullName evidence="2">Uncharacterized protein</fullName>
    </submittedName>
</protein>
<name>A0AB38VVN8_9CORY</name>